<evidence type="ECO:0000259" key="5">
    <source>
        <dbReference type="PROSITE" id="PS50977"/>
    </source>
</evidence>
<dbReference type="GO" id="GO:0000976">
    <property type="term" value="F:transcription cis-regulatory region binding"/>
    <property type="evidence" value="ECO:0007669"/>
    <property type="project" value="TreeGrafter"/>
</dbReference>
<organism evidence="6 7">
    <name type="scientific">Amycolatopsis australiensis</name>
    <dbReference type="NCBI Taxonomy" id="546364"/>
    <lineage>
        <taxon>Bacteria</taxon>
        <taxon>Bacillati</taxon>
        <taxon>Actinomycetota</taxon>
        <taxon>Actinomycetes</taxon>
        <taxon>Pseudonocardiales</taxon>
        <taxon>Pseudonocardiaceae</taxon>
        <taxon>Amycolatopsis</taxon>
    </lineage>
</organism>
<accession>A0A1K1RGD2</accession>
<dbReference type="Pfam" id="PF00440">
    <property type="entry name" value="TetR_N"/>
    <property type="match status" value="1"/>
</dbReference>
<feature type="domain" description="HTH tetR-type" evidence="5">
    <location>
        <begin position="20"/>
        <end position="80"/>
    </location>
</feature>
<dbReference type="SUPFAM" id="SSF48498">
    <property type="entry name" value="Tetracyclin repressor-like, C-terminal domain"/>
    <property type="match status" value="1"/>
</dbReference>
<evidence type="ECO:0000256" key="3">
    <source>
        <dbReference type="ARBA" id="ARBA00023163"/>
    </source>
</evidence>
<dbReference type="Gene3D" id="1.10.357.10">
    <property type="entry name" value="Tetracycline Repressor, domain 2"/>
    <property type="match status" value="1"/>
</dbReference>
<evidence type="ECO:0000256" key="4">
    <source>
        <dbReference type="PROSITE-ProRule" id="PRU00335"/>
    </source>
</evidence>
<keyword evidence="2 4" id="KW-0238">DNA-binding</keyword>
<feature type="DNA-binding region" description="H-T-H motif" evidence="4">
    <location>
        <begin position="43"/>
        <end position="62"/>
    </location>
</feature>
<keyword evidence="7" id="KW-1185">Reference proteome</keyword>
<dbReference type="GO" id="GO:0003700">
    <property type="term" value="F:DNA-binding transcription factor activity"/>
    <property type="evidence" value="ECO:0007669"/>
    <property type="project" value="TreeGrafter"/>
</dbReference>
<gene>
    <name evidence="6" type="ORF">SAMN04489730_3163</name>
</gene>
<dbReference type="PANTHER" id="PTHR30055:SF238">
    <property type="entry name" value="MYCOFACTOCIN BIOSYNTHESIS TRANSCRIPTIONAL REGULATOR MFTR-RELATED"/>
    <property type="match status" value="1"/>
</dbReference>
<reference evidence="7" key="1">
    <citation type="submission" date="2016-11" db="EMBL/GenBank/DDBJ databases">
        <authorList>
            <person name="Varghese N."/>
            <person name="Submissions S."/>
        </authorList>
    </citation>
    <scope>NUCLEOTIDE SEQUENCE [LARGE SCALE GENOMIC DNA]</scope>
    <source>
        <strain evidence="7">DSM 44671</strain>
    </source>
</reference>
<dbReference type="InterPro" id="IPR036271">
    <property type="entry name" value="Tet_transcr_reg_TetR-rel_C_sf"/>
</dbReference>
<dbReference type="AlphaFoldDB" id="A0A1K1RGD2"/>
<dbReference type="PRINTS" id="PR00455">
    <property type="entry name" value="HTHTETR"/>
</dbReference>
<keyword evidence="3" id="KW-0804">Transcription</keyword>
<sequence>MMTTEAAGQAPLGRRERHKRAAKLRLYTSALELFTERGYEKTTVEDITERADVGRGTFFNHFRRKEDLVSLWGEQRRDHLNEHLARSRAAQRPAGVVEELEYCMRALAAMNETEWARTRTMLLAWVKAGRPVLEEPHAADIFADIVATGIEHGEIAPDVDARRVGNLLRDAYLGTLYRWAQFEEPPGPLADELIAILSVILRGILPAGRVSPA</sequence>
<dbReference type="SUPFAM" id="SSF46689">
    <property type="entry name" value="Homeodomain-like"/>
    <property type="match status" value="1"/>
</dbReference>
<evidence type="ECO:0000256" key="2">
    <source>
        <dbReference type="ARBA" id="ARBA00023125"/>
    </source>
</evidence>
<name>A0A1K1RGD2_9PSEU</name>
<dbReference type="Proteomes" id="UP000182740">
    <property type="component" value="Unassembled WGS sequence"/>
</dbReference>
<keyword evidence="1" id="KW-0805">Transcription regulation</keyword>
<protein>
    <submittedName>
        <fullName evidence="6">DNA-binding transcriptional regulator, AcrR family</fullName>
    </submittedName>
</protein>
<evidence type="ECO:0000313" key="6">
    <source>
        <dbReference type="EMBL" id="SFW70734.1"/>
    </source>
</evidence>
<evidence type="ECO:0000256" key="1">
    <source>
        <dbReference type="ARBA" id="ARBA00023015"/>
    </source>
</evidence>
<dbReference type="STRING" id="546364.SAMN04489730_3163"/>
<dbReference type="PROSITE" id="PS50977">
    <property type="entry name" value="HTH_TETR_2"/>
    <property type="match status" value="1"/>
</dbReference>
<evidence type="ECO:0000313" key="7">
    <source>
        <dbReference type="Proteomes" id="UP000182740"/>
    </source>
</evidence>
<dbReference type="EMBL" id="FPJG01000006">
    <property type="protein sequence ID" value="SFW70734.1"/>
    <property type="molecule type" value="Genomic_DNA"/>
</dbReference>
<dbReference type="InterPro" id="IPR009057">
    <property type="entry name" value="Homeodomain-like_sf"/>
</dbReference>
<dbReference type="InterPro" id="IPR001647">
    <property type="entry name" value="HTH_TetR"/>
</dbReference>
<dbReference type="PANTHER" id="PTHR30055">
    <property type="entry name" value="HTH-TYPE TRANSCRIPTIONAL REGULATOR RUTR"/>
    <property type="match status" value="1"/>
</dbReference>
<dbReference type="InterPro" id="IPR050109">
    <property type="entry name" value="HTH-type_TetR-like_transc_reg"/>
</dbReference>
<proteinExistence type="predicted"/>